<evidence type="ECO:0000313" key="4">
    <source>
        <dbReference type="Proteomes" id="UP001165121"/>
    </source>
</evidence>
<dbReference type="InterPro" id="IPR032567">
    <property type="entry name" value="RTL1-rel"/>
</dbReference>
<sequence length="626" mass="70801">MREQQQFMAQTAELQRQVAAAFQQQQEAAASPSPQTQDTSAADSREYRAEGITMPKFSGHKDDDVADYLFSANLYFESKSIKYGAEAPQQRPLSLLVANLKGHAAAWYLEYVSHDGNFLHSVQQFEELLASEFTAPDRQEHLSDQLLRLRQNNFMCLEDYVSAFRHIICKVEDMSDIDKVMCFQKGLVVEIWQEVKLRQFRNTTDAISFALMYDRTHAVSSRGHSRASVHREGRVRHQVPQPPPTADAPTPVEIGSSQFVSHEECMRNNLCFYCKESGHRLAMCRKRPARNNPRGAPRQQQGSTTFRANQGAFRRVVEDDTDDEEVLESMQLNMVSVDAPKGEQLRFSGTMNGRSMRVLIDSGAELNIIRPGLAEHLVDTTKITAERFDESTTPARTALRCPETLRFDGRDFADVLLIEWDVTPNQDVILGHPWLLQFNRSINWKTSEMHFPVLPSVTDASTNIPTNSDSADKSPAHRMLDKLLQDNPAMDRLEAWQQVVPLGYYHAPLHSDVADIADTNDDDPGDDVDLEMVSASDFESKVKDQAYLEVYHVRVKTAPQTKVVTLLLQPVLEEFSDVFPATLPPELPPTRSIEHEVVLKPGAQPSNRSPFRLSKVEQDALELFVF</sequence>
<comment type="caution">
    <text evidence="3">The sequence shown here is derived from an EMBL/GenBank/DDBJ whole genome shotgun (WGS) entry which is preliminary data.</text>
</comment>
<dbReference type="InterPro" id="IPR001969">
    <property type="entry name" value="Aspartic_peptidase_AS"/>
</dbReference>
<accession>A0A9W7CZE9</accession>
<feature type="domain" description="Retrotransposon gag" evidence="2">
    <location>
        <begin position="95"/>
        <end position="187"/>
    </location>
</feature>
<gene>
    <name evidence="3" type="ORF">Pfra01_001565800</name>
</gene>
<dbReference type="InterPro" id="IPR021109">
    <property type="entry name" value="Peptidase_aspartic_dom_sf"/>
</dbReference>
<dbReference type="InterPro" id="IPR005162">
    <property type="entry name" value="Retrotrans_gag_dom"/>
</dbReference>
<feature type="compositionally biased region" description="Polar residues" evidence="1">
    <location>
        <begin position="299"/>
        <end position="308"/>
    </location>
</feature>
<feature type="region of interest" description="Disordered" evidence="1">
    <location>
        <begin position="20"/>
        <end position="46"/>
    </location>
</feature>
<dbReference type="AlphaFoldDB" id="A0A9W7CZE9"/>
<feature type="compositionally biased region" description="Polar residues" evidence="1">
    <location>
        <begin position="32"/>
        <end position="42"/>
    </location>
</feature>
<dbReference type="PANTHER" id="PTHR15503:SF22">
    <property type="entry name" value="TRANSPOSON TY3-I GAG POLYPROTEIN"/>
    <property type="match status" value="1"/>
</dbReference>
<dbReference type="PANTHER" id="PTHR15503">
    <property type="entry name" value="LDOC1 RELATED"/>
    <property type="match status" value="1"/>
</dbReference>
<evidence type="ECO:0000256" key="1">
    <source>
        <dbReference type="SAM" id="MobiDB-lite"/>
    </source>
</evidence>
<reference evidence="3" key="1">
    <citation type="submission" date="2023-04" db="EMBL/GenBank/DDBJ databases">
        <title>Phytophthora fragariaefolia NBRC 109709.</title>
        <authorList>
            <person name="Ichikawa N."/>
            <person name="Sato H."/>
            <person name="Tonouchi N."/>
        </authorList>
    </citation>
    <scope>NUCLEOTIDE SEQUENCE</scope>
    <source>
        <strain evidence="3">NBRC 109709</strain>
    </source>
</reference>
<dbReference type="GO" id="GO:0004190">
    <property type="term" value="F:aspartic-type endopeptidase activity"/>
    <property type="evidence" value="ECO:0007669"/>
    <property type="project" value="InterPro"/>
</dbReference>
<name>A0A9W7CZE9_9STRA</name>
<dbReference type="Pfam" id="PF03732">
    <property type="entry name" value="Retrotrans_gag"/>
    <property type="match status" value="1"/>
</dbReference>
<protein>
    <submittedName>
        <fullName evidence="3">Unnamed protein product</fullName>
    </submittedName>
</protein>
<keyword evidence="4" id="KW-1185">Reference proteome</keyword>
<feature type="region of interest" description="Disordered" evidence="1">
    <location>
        <begin position="288"/>
        <end position="309"/>
    </location>
</feature>
<organism evidence="3 4">
    <name type="scientific">Phytophthora fragariaefolia</name>
    <dbReference type="NCBI Taxonomy" id="1490495"/>
    <lineage>
        <taxon>Eukaryota</taxon>
        <taxon>Sar</taxon>
        <taxon>Stramenopiles</taxon>
        <taxon>Oomycota</taxon>
        <taxon>Peronosporomycetes</taxon>
        <taxon>Peronosporales</taxon>
        <taxon>Peronosporaceae</taxon>
        <taxon>Phytophthora</taxon>
    </lineage>
</organism>
<feature type="compositionally biased region" description="Low complexity" evidence="1">
    <location>
        <begin position="20"/>
        <end position="30"/>
    </location>
</feature>
<dbReference type="PROSITE" id="PS00141">
    <property type="entry name" value="ASP_PROTEASE"/>
    <property type="match status" value="1"/>
</dbReference>
<feature type="compositionally biased region" description="Basic residues" evidence="1">
    <location>
        <begin position="223"/>
        <end position="237"/>
    </location>
</feature>
<proteinExistence type="predicted"/>
<dbReference type="EMBL" id="BSXT01001720">
    <property type="protein sequence ID" value="GMF44656.1"/>
    <property type="molecule type" value="Genomic_DNA"/>
</dbReference>
<dbReference type="CDD" id="cd00303">
    <property type="entry name" value="retropepsin_like"/>
    <property type="match status" value="1"/>
</dbReference>
<dbReference type="Gene3D" id="2.40.70.10">
    <property type="entry name" value="Acid Proteases"/>
    <property type="match status" value="1"/>
</dbReference>
<dbReference type="OrthoDB" id="122269at2759"/>
<evidence type="ECO:0000313" key="3">
    <source>
        <dbReference type="EMBL" id="GMF44656.1"/>
    </source>
</evidence>
<dbReference type="GO" id="GO:0006508">
    <property type="term" value="P:proteolysis"/>
    <property type="evidence" value="ECO:0007669"/>
    <property type="project" value="InterPro"/>
</dbReference>
<dbReference type="SUPFAM" id="SSF50630">
    <property type="entry name" value="Acid proteases"/>
    <property type="match status" value="1"/>
</dbReference>
<evidence type="ECO:0000259" key="2">
    <source>
        <dbReference type="Pfam" id="PF03732"/>
    </source>
</evidence>
<dbReference type="Proteomes" id="UP001165121">
    <property type="component" value="Unassembled WGS sequence"/>
</dbReference>
<feature type="region of interest" description="Disordered" evidence="1">
    <location>
        <begin position="222"/>
        <end position="251"/>
    </location>
</feature>